<dbReference type="Proteomes" id="UP000177039">
    <property type="component" value="Unassembled WGS sequence"/>
</dbReference>
<gene>
    <name evidence="2" type="ORF">A3B54_02610</name>
</gene>
<accession>A0A1F5H4S7</accession>
<evidence type="ECO:0000313" key="2">
    <source>
        <dbReference type="EMBL" id="OGD99172.1"/>
    </source>
</evidence>
<feature type="domain" description="Glycosyltransferase 2-like" evidence="1">
    <location>
        <begin position="7"/>
        <end position="130"/>
    </location>
</feature>
<dbReference type="PANTHER" id="PTHR43630">
    <property type="entry name" value="POLY-BETA-1,6-N-ACETYL-D-GLUCOSAMINE SYNTHASE"/>
    <property type="match status" value="1"/>
</dbReference>
<comment type="caution">
    <text evidence="2">The sequence shown here is derived from an EMBL/GenBank/DDBJ whole genome shotgun (WGS) entry which is preliminary data.</text>
</comment>
<evidence type="ECO:0000313" key="3">
    <source>
        <dbReference type="Proteomes" id="UP000177039"/>
    </source>
</evidence>
<sequence length="285" mass="32927">MRSALVSIIIPTRNEAKNIKLCLLSCQNQTHKNIEIIIVDNYSTDNTLNIARQATPNLFLKGNERSTQRNYGAKNARGNYLLFIDADMELTNNVITEAIRKAKGGRFIVAFPEKSVGVNFWEKSIALERNLYQKEKLLSAARFYPKELFAKLGGFDENLVAGEDWDLSLRAQNASYKLTFTKSHIIHHEHVTSFKEILAKKYYYSKNISLYVQKHPQDFAKKSSLKIRLGIFLKNWLKLSTSPHYAIGFILLKGIVWRRWQLKNGKLNKNIQNCKSHVRKNNSRH</sequence>
<dbReference type="EMBL" id="MFBT01000022">
    <property type="protein sequence ID" value="OGD99172.1"/>
    <property type="molecule type" value="Genomic_DNA"/>
</dbReference>
<dbReference type="InterPro" id="IPR001173">
    <property type="entry name" value="Glyco_trans_2-like"/>
</dbReference>
<proteinExistence type="predicted"/>
<evidence type="ECO:0000259" key="1">
    <source>
        <dbReference type="Pfam" id="PF00535"/>
    </source>
</evidence>
<organism evidence="2 3">
    <name type="scientific">Candidatus Curtissbacteria bacterium RIFCSPLOWO2_01_FULL_42_50</name>
    <dbReference type="NCBI Taxonomy" id="1797730"/>
    <lineage>
        <taxon>Bacteria</taxon>
        <taxon>Candidatus Curtissiibacteriota</taxon>
    </lineage>
</organism>
<protein>
    <recommendedName>
        <fullName evidence="1">Glycosyltransferase 2-like domain-containing protein</fullName>
    </recommendedName>
</protein>
<dbReference type="SUPFAM" id="SSF53448">
    <property type="entry name" value="Nucleotide-diphospho-sugar transferases"/>
    <property type="match status" value="1"/>
</dbReference>
<dbReference type="Gene3D" id="3.90.550.10">
    <property type="entry name" value="Spore Coat Polysaccharide Biosynthesis Protein SpsA, Chain A"/>
    <property type="match status" value="1"/>
</dbReference>
<reference evidence="2 3" key="1">
    <citation type="journal article" date="2016" name="Nat. Commun.">
        <title>Thousands of microbial genomes shed light on interconnected biogeochemical processes in an aquifer system.</title>
        <authorList>
            <person name="Anantharaman K."/>
            <person name="Brown C.T."/>
            <person name="Hug L.A."/>
            <person name="Sharon I."/>
            <person name="Castelle C.J."/>
            <person name="Probst A.J."/>
            <person name="Thomas B.C."/>
            <person name="Singh A."/>
            <person name="Wilkins M.J."/>
            <person name="Karaoz U."/>
            <person name="Brodie E.L."/>
            <person name="Williams K.H."/>
            <person name="Hubbard S.S."/>
            <person name="Banfield J.F."/>
        </authorList>
    </citation>
    <scope>NUCLEOTIDE SEQUENCE [LARGE SCALE GENOMIC DNA]</scope>
</reference>
<dbReference type="AlphaFoldDB" id="A0A1F5H4S7"/>
<name>A0A1F5H4S7_9BACT</name>
<dbReference type="InterPro" id="IPR029044">
    <property type="entry name" value="Nucleotide-diphossugar_trans"/>
</dbReference>
<dbReference type="Pfam" id="PF00535">
    <property type="entry name" value="Glycos_transf_2"/>
    <property type="match status" value="1"/>
</dbReference>
<dbReference type="PANTHER" id="PTHR43630:SF2">
    <property type="entry name" value="GLYCOSYLTRANSFERASE"/>
    <property type="match status" value="1"/>
</dbReference>